<evidence type="ECO:0000259" key="1">
    <source>
        <dbReference type="Pfam" id="PF12705"/>
    </source>
</evidence>
<dbReference type="Pfam" id="PF12705">
    <property type="entry name" value="PDDEXK_1"/>
    <property type="match status" value="1"/>
</dbReference>
<evidence type="ECO:0000313" key="3">
    <source>
        <dbReference type="Proteomes" id="UP000718451"/>
    </source>
</evidence>
<reference evidence="2 3" key="1">
    <citation type="submission" date="2020-04" db="EMBL/GenBank/DDBJ databases">
        <authorList>
            <person name="Yoon J."/>
        </authorList>
    </citation>
    <scope>NUCLEOTIDE SEQUENCE [LARGE SCALE GENOMIC DNA]</scope>
    <source>
        <strain evidence="2 3">DJ-13</strain>
    </source>
</reference>
<dbReference type="InterPro" id="IPR027417">
    <property type="entry name" value="P-loop_NTPase"/>
</dbReference>
<dbReference type="EMBL" id="JAAWWL010000001">
    <property type="protein sequence ID" value="NKI31366.1"/>
    <property type="molecule type" value="Genomic_DNA"/>
</dbReference>
<proteinExistence type="predicted"/>
<accession>A0ABX1GN55</accession>
<organism evidence="2 3">
    <name type="scientific">Croceivirga thetidis</name>
    <dbReference type="NCBI Taxonomy" id="2721623"/>
    <lineage>
        <taxon>Bacteria</taxon>
        <taxon>Pseudomonadati</taxon>
        <taxon>Bacteroidota</taxon>
        <taxon>Flavobacteriia</taxon>
        <taxon>Flavobacteriales</taxon>
        <taxon>Flavobacteriaceae</taxon>
        <taxon>Croceivirga</taxon>
    </lineage>
</organism>
<dbReference type="SUPFAM" id="SSF52980">
    <property type="entry name" value="Restriction endonuclease-like"/>
    <property type="match status" value="1"/>
</dbReference>
<evidence type="ECO:0000313" key="2">
    <source>
        <dbReference type="EMBL" id="NKI31366.1"/>
    </source>
</evidence>
<dbReference type="InterPro" id="IPR038726">
    <property type="entry name" value="PDDEXK_AddAB-type"/>
</dbReference>
<sequence length="905" mass="103677">MPGLFCFMQSFLNRVIDDILLEYKTLEHTVFILPSNRSIRALKKLLANKYQTPIFSPAMLSVEQFIKEVSGLETADELEQQFVLFDLYKSLNPEENDTFSVFSGWSNTILGDFNEIDRYLIAHEKLYGYLEAIERIKNWNPNNVPTKLIKEYAKFSAKASQLYEKYRKELIDQKKGSQGIQYCVASEKISEFVSSNTEKSFFIIGLNALNEAEKYIFNFLLEHTNSKIYWDLDDHFRSDSIHEAGYFYRKNRNYFIKNAAKQLLCSTNDYLKKQHISIIGAPKNTAQAQYVGKLLEEIDINTKPVALVLADETLLPLLLNSIPPHIKNLNVSMGYPLQLSIIIKFVESILKLKKSLNEKGYPYQEVLNFLSMPTTGVFVSDGKCSALSKNIKKHNLIYIDAPSFKDFLSDPTFEFLFVDNLKASEFIQSIREILKIVSNKKDLSSIEKEAISQLENFLIGYYDSITAYPFLEDINSFELVLNSFISKGKLNFRGNPDKGLQVMGVLETRALDFETVIVTSLNEGILPAGKAVNSFIPYDVKKEFGLPTVKEKDAIYTYHFYRLLQRAKNVYLTYNTEPDVLNGGQPSRFIHQLLADPNLEPFITHKLVSPKFNYKKKQANQISKTPLLLSELAKKLENGLSPSSLSVYIKNPYQFYKRHILKIGESENVDENVAYNILGTIVHDSLESIYKLLPKKSLQEEDFTNLLPFVESHILSHFQKHYDKSAIYQGKNLILYNVLIKYIQSVIKRDKVIALSHDFKILSLEESLIATISESNANTPFVLKGKLDRIDEIDGTLRIIDYKTGTVNTSGLKIDAIEPLFSEPKYSQAFQLLCYVLLKRKNGTVLNEAGILAVKKPNEKIHLLTRAKEFEHPCSDIVIDQFEERLNLLYEEILNPEIPFIDTGE</sequence>
<dbReference type="RefSeq" id="WP_168551545.1">
    <property type="nucleotide sequence ID" value="NZ_JAAWWL010000001.1"/>
</dbReference>
<dbReference type="Proteomes" id="UP000718451">
    <property type="component" value="Unassembled WGS sequence"/>
</dbReference>
<dbReference type="InterPro" id="IPR011335">
    <property type="entry name" value="Restrct_endonuc-II-like"/>
</dbReference>
<feature type="domain" description="PD-(D/E)XK endonuclease-like" evidence="1">
    <location>
        <begin position="640"/>
        <end position="902"/>
    </location>
</feature>
<dbReference type="InterPro" id="IPR011604">
    <property type="entry name" value="PDDEXK-like_dom_sf"/>
</dbReference>
<dbReference type="Gene3D" id="3.90.320.10">
    <property type="match status" value="1"/>
</dbReference>
<gene>
    <name evidence="2" type="ORF">HCU67_05380</name>
</gene>
<protein>
    <recommendedName>
        <fullName evidence="1">PD-(D/E)XK endonuclease-like domain-containing protein</fullName>
    </recommendedName>
</protein>
<dbReference type="SUPFAM" id="SSF52540">
    <property type="entry name" value="P-loop containing nucleoside triphosphate hydrolases"/>
    <property type="match status" value="1"/>
</dbReference>
<comment type="caution">
    <text evidence="2">The sequence shown here is derived from an EMBL/GenBank/DDBJ whole genome shotgun (WGS) entry which is preliminary data.</text>
</comment>
<name>A0ABX1GN55_9FLAO</name>
<keyword evidence="3" id="KW-1185">Reference proteome</keyword>